<dbReference type="VEuPathDB" id="FungiDB:PV06_07556"/>
<name>A0A0D2DB66_9EURO</name>
<feature type="compositionally biased region" description="Polar residues" evidence="1">
    <location>
        <begin position="194"/>
        <end position="213"/>
    </location>
</feature>
<dbReference type="RefSeq" id="XP_016260569.1">
    <property type="nucleotide sequence ID" value="XM_016408815.1"/>
</dbReference>
<accession>A0A0D2DB66</accession>
<sequence>MPLAGETLTTAPTATMTTLKGESLSSYPLLASREQTPNSDEDKTADSSSPPSPSTEYVFNEAECLFCNEMSTDLDQNLAHMSKTHGLFVDSTNLLVDMSTLVGYFHLVISGYYECLYCGTQRNTRQAVQQHMMAKGHCKYDLTNKEAEYRDFYDFPTSDAEEELYHNLHARHSPYDTQLRAQARTRRQRAANASDVTGTGHNITSSPSDQALQTPAAYAQTDAEVTPSAAEPTSRSNAEVSTRALKQEFALNSQLAQLRAEDRRSLMHLPSSQQRAVLANHHKQMEKARRTEQTHRGRLETAGNIFGRLGTVRLVRQPPHFGNVSGLNR</sequence>
<protein>
    <recommendedName>
        <fullName evidence="2">ZN622/Rei1/Reh1 zinc finger C2H2-type domain-containing protein</fullName>
    </recommendedName>
</protein>
<dbReference type="GO" id="GO:0030687">
    <property type="term" value="C:preribosome, large subunit precursor"/>
    <property type="evidence" value="ECO:0007669"/>
    <property type="project" value="TreeGrafter"/>
</dbReference>
<feature type="domain" description="ZN622/Rei1/Reh1 zinc finger C2H2-type" evidence="2">
    <location>
        <begin position="63"/>
        <end position="158"/>
    </location>
</feature>
<feature type="region of interest" description="Disordered" evidence="1">
    <location>
        <begin position="186"/>
        <end position="241"/>
    </location>
</feature>
<evidence type="ECO:0000313" key="4">
    <source>
        <dbReference type="Proteomes" id="UP000053342"/>
    </source>
</evidence>
<dbReference type="Proteomes" id="UP000053342">
    <property type="component" value="Unassembled WGS sequence"/>
</dbReference>
<dbReference type="PANTHER" id="PTHR13182:SF8">
    <property type="entry name" value="CYTOPLASMIC 60S SUBUNIT BIOGENESIS FACTOR ZNF622"/>
    <property type="match status" value="1"/>
</dbReference>
<feature type="region of interest" description="Disordered" evidence="1">
    <location>
        <begin position="1"/>
        <end position="55"/>
    </location>
</feature>
<evidence type="ECO:0000256" key="1">
    <source>
        <dbReference type="SAM" id="MobiDB-lite"/>
    </source>
</evidence>
<gene>
    <name evidence="3" type="ORF">PV06_07556</name>
</gene>
<dbReference type="Pfam" id="PF12756">
    <property type="entry name" value="zf-C2H2_2"/>
    <property type="match status" value="1"/>
</dbReference>
<dbReference type="EMBL" id="KN847338">
    <property type="protein sequence ID" value="KIW40353.1"/>
    <property type="molecule type" value="Genomic_DNA"/>
</dbReference>
<organism evidence="3 4">
    <name type="scientific">Exophiala oligosperma</name>
    <dbReference type="NCBI Taxonomy" id="215243"/>
    <lineage>
        <taxon>Eukaryota</taxon>
        <taxon>Fungi</taxon>
        <taxon>Dikarya</taxon>
        <taxon>Ascomycota</taxon>
        <taxon>Pezizomycotina</taxon>
        <taxon>Eurotiomycetes</taxon>
        <taxon>Chaetothyriomycetidae</taxon>
        <taxon>Chaetothyriales</taxon>
        <taxon>Herpotrichiellaceae</taxon>
        <taxon>Exophiala</taxon>
    </lineage>
</organism>
<feature type="compositionally biased region" description="Low complexity" evidence="1">
    <location>
        <begin position="1"/>
        <end position="19"/>
    </location>
</feature>
<reference evidence="3 4" key="1">
    <citation type="submission" date="2015-01" db="EMBL/GenBank/DDBJ databases">
        <title>The Genome Sequence of Exophiala oligosperma CBS72588.</title>
        <authorList>
            <consortium name="The Broad Institute Genomics Platform"/>
            <person name="Cuomo C."/>
            <person name="de Hoog S."/>
            <person name="Gorbushina A."/>
            <person name="Stielow B."/>
            <person name="Teixiera M."/>
            <person name="Abouelleil A."/>
            <person name="Chapman S.B."/>
            <person name="Priest M."/>
            <person name="Young S.K."/>
            <person name="Wortman J."/>
            <person name="Nusbaum C."/>
            <person name="Birren B."/>
        </authorList>
    </citation>
    <scope>NUCLEOTIDE SEQUENCE [LARGE SCALE GENOMIC DNA]</scope>
    <source>
        <strain evidence="3 4">CBS 72588</strain>
    </source>
</reference>
<dbReference type="STRING" id="215243.A0A0D2DB66"/>
<dbReference type="OrthoDB" id="19329at2759"/>
<dbReference type="PANTHER" id="PTHR13182">
    <property type="entry name" value="ZINC FINGER PROTEIN 622"/>
    <property type="match status" value="1"/>
</dbReference>
<dbReference type="InterPro" id="IPR036236">
    <property type="entry name" value="Znf_C2H2_sf"/>
</dbReference>
<dbReference type="GO" id="GO:0042273">
    <property type="term" value="P:ribosomal large subunit biogenesis"/>
    <property type="evidence" value="ECO:0007669"/>
    <property type="project" value="TreeGrafter"/>
</dbReference>
<keyword evidence="4" id="KW-1185">Reference proteome</keyword>
<dbReference type="AlphaFoldDB" id="A0A0D2DB66"/>
<dbReference type="InterPro" id="IPR041661">
    <property type="entry name" value="ZN622/Rei1/Reh1_Znf-C2H2"/>
</dbReference>
<dbReference type="GeneID" id="27359630"/>
<feature type="compositionally biased region" description="Polar residues" evidence="1">
    <location>
        <begin position="231"/>
        <end position="240"/>
    </location>
</feature>
<proteinExistence type="predicted"/>
<evidence type="ECO:0000313" key="3">
    <source>
        <dbReference type="EMBL" id="KIW40353.1"/>
    </source>
</evidence>
<evidence type="ECO:0000259" key="2">
    <source>
        <dbReference type="Pfam" id="PF12756"/>
    </source>
</evidence>
<dbReference type="HOGENOM" id="CLU_018787_2_0_1"/>
<dbReference type="SUPFAM" id="SSF57667">
    <property type="entry name" value="beta-beta-alpha zinc fingers"/>
    <property type="match status" value="1"/>
</dbReference>
<dbReference type="InterPro" id="IPR040025">
    <property type="entry name" value="Znf622/Rei1/Reh1"/>
</dbReference>